<protein>
    <recommendedName>
        <fullName evidence="3">F-box domain-containing protein</fullName>
    </recommendedName>
</protein>
<evidence type="ECO:0000313" key="1">
    <source>
        <dbReference type="EMBL" id="RKO90612.1"/>
    </source>
</evidence>
<dbReference type="SUPFAM" id="SSF52047">
    <property type="entry name" value="RNI-like"/>
    <property type="match status" value="1"/>
</dbReference>
<proteinExistence type="predicted"/>
<dbReference type="EMBL" id="KZ995465">
    <property type="protein sequence ID" value="RKO90612.1"/>
    <property type="molecule type" value="Genomic_DNA"/>
</dbReference>
<gene>
    <name evidence="1" type="ORF">BDK51DRAFT_28161</name>
</gene>
<dbReference type="AlphaFoldDB" id="A0A4P9WE10"/>
<dbReference type="Proteomes" id="UP000269721">
    <property type="component" value="Unassembled WGS sequence"/>
</dbReference>
<dbReference type="Gene3D" id="3.80.10.10">
    <property type="entry name" value="Ribonuclease Inhibitor"/>
    <property type="match status" value="1"/>
</dbReference>
<evidence type="ECO:0008006" key="3">
    <source>
        <dbReference type="Google" id="ProtNLM"/>
    </source>
</evidence>
<sequence length="324" mass="36406">MNRTFKFGAHVRHLDLPLMNIRARPLGAIWCPNLRSLKIEVDYLVPASICDLPSLAATFHACPNLIAFDFVMQEAPLVPAGFWESEDETRFMCSISRLRLLRFDIRGRVLFDPRGSQRMDTLMRINQSVGPALEQWHAVGPRESQIRVLAQAPNLKHLTIDSFTGNILNHPTTLRFLRLPNRVENFSTMFPLFLAACPLLDELDLVENCIDDGGFDVLWTHRPLELLRAARTFLVSAAAIARYLTLRGSRLRRLTLPAHHSLFLSGEGGVISAALIASAPRLTMVDFGRIGKLYPAAIVKMADQLPHLRVVGIRNRSPGYEGRI</sequence>
<evidence type="ECO:0000313" key="2">
    <source>
        <dbReference type="Proteomes" id="UP000269721"/>
    </source>
</evidence>
<keyword evidence="2" id="KW-1185">Reference proteome</keyword>
<name>A0A4P9WE10_9FUNG</name>
<reference evidence="2" key="1">
    <citation type="journal article" date="2018" name="Nat. Microbiol.">
        <title>Leveraging single-cell genomics to expand the fungal tree of life.</title>
        <authorList>
            <person name="Ahrendt S.R."/>
            <person name="Quandt C.A."/>
            <person name="Ciobanu D."/>
            <person name="Clum A."/>
            <person name="Salamov A."/>
            <person name="Andreopoulos B."/>
            <person name="Cheng J.F."/>
            <person name="Woyke T."/>
            <person name="Pelin A."/>
            <person name="Henrissat B."/>
            <person name="Reynolds N.K."/>
            <person name="Benny G.L."/>
            <person name="Smith M.E."/>
            <person name="James T.Y."/>
            <person name="Grigoriev I.V."/>
        </authorList>
    </citation>
    <scope>NUCLEOTIDE SEQUENCE [LARGE SCALE GENOMIC DNA]</scope>
</reference>
<accession>A0A4P9WE10</accession>
<organism evidence="1 2">
    <name type="scientific">Blyttiomyces helicus</name>
    <dbReference type="NCBI Taxonomy" id="388810"/>
    <lineage>
        <taxon>Eukaryota</taxon>
        <taxon>Fungi</taxon>
        <taxon>Fungi incertae sedis</taxon>
        <taxon>Chytridiomycota</taxon>
        <taxon>Chytridiomycota incertae sedis</taxon>
        <taxon>Chytridiomycetes</taxon>
        <taxon>Chytridiomycetes incertae sedis</taxon>
        <taxon>Blyttiomyces</taxon>
    </lineage>
</organism>
<dbReference type="InterPro" id="IPR032675">
    <property type="entry name" value="LRR_dom_sf"/>
</dbReference>